<dbReference type="HOGENOM" id="CLU_030049_2_0_1"/>
<evidence type="ECO:0000256" key="1">
    <source>
        <dbReference type="SAM" id="SignalP"/>
    </source>
</evidence>
<proteinExistence type="predicted"/>
<keyword evidence="3" id="KW-1185">Reference proteome</keyword>
<sequence length="401" mass="43951">MTVITGLLFLVAAAGSVLGQDLSVPSTWREPENKYNLAQRIATSQNALDSLLPELNETIGYFNVLGYWQGGNVFSAMANEDYVTHLPLYQDVVTTYLNKAFALYADYSTQYNDDALWWATACYYAYRAYGDTNLLSHAVQTWENVKTFQISPQDAASDSIPTKSFPIMGTCDGKTMAGGVFWRPVANDTAVNSVTTGLFLTLSAYLAELTGNCTYTDSAIAAATWMQTLNMNSDGIALDTINANDCSRSPATELFTYNSGKLIEGLSVLSDVTGDESWRDFMTNTVAAAVKTNVWQGANGVITEGGDTEADSDVVGFKDILIRALHEAWRRSAENPEMQNLIKSYTNVQYNALLELASTENLPWRWYSSEWAGPQPTNFTAWGQLAALDVLVSVVDINPTV</sequence>
<evidence type="ECO:0000313" key="3">
    <source>
        <dbReference type="Proteomes" id="UP000053820"/>
    </source>
</evidence>
<gene>
    <name evidence="2" type="ORF">HYDPIDRAFT_119449</name>
</gene>
<dbReference type="PANTHER" id="PTHR47791:SF3">
    <property type="entry name" value="MEIOTICALLY UP-REGULATED GENE 191 PROTEIN"/>
    <property type="match status" value="1"/>
</dbReference>
<evidence type="ECO:0008006" key="4">
    <source>
        <dbReference type="Google" id="ProtNLM"/>
    </source>
</evidence>
<dbReference type="InterPro" id="IPR005198">
    <property type="entry name" value="Glyco_hydro_76"/>
</dbReference>
<dbReference type="InterPro" id="IPR053169">
    <property type="entry name" value="MUG_Protein"/>
</dbReference>
<feature type="signal peptide" evidence="1">
    <location>
        <begin position="1"/>
        <end position="19"/>
    </location>
</feature>
<dbReference type="SUPFAM" id="SSF48208">
    <property type="entry name" value="Six-hairpin glycosidases"/>
    <property type="match status" value="1"/>
</dbReference>
<feature type="chain" id="PRO_5002222154" description="Glycoside hydrolase family 76 protein" evidence="1">
    <location>
        <begin position="20"/>
        <end position="401"/>
    </location>
</feature>
<dbReference type="EMBL" id="KN839931">
    <property type="protein sequence ID" value="KIJ58516.1"/>
    <property type="molecule type" value="Genomic_DNA"/>
</dbReference>
<accession>A0A0C9W6S9</accession>
<dbReference type="OrthoDB" id="9984024at2759"/>
<dbReference type="Proteomes" id="UP000053820">
    <property type="component" value="Unassembled WGS sequence"/>
</dbReference>
<dbReference type="Gene3D" id="1.50.10.20">
    <property type="match status" value="1"/>
</dbReference>
<dbReference type="GO" id="GO:0005975">
    <property type="term" value="P:carbohydrate metabolic process"/>
    <property type="evidence" value="ECO:0007669"/>
    <property type="project" value="InterPro"/>
</dbReference>
<dbReference type="InterPro" id="IPR008928">
    <property type="entry name" value="6-hairpin_glycosidase_sf"/>
</dbReference>
<name>A0A0C9W6S9_9AGAM</name>
<dbReference type="AlphaFoldDB" id="A0A0C9W6S9"/>
<dbReference type="Pfam" id="PF03663">
    <property type="entry name" value="Glyco_hydro_76"/>
    <property type="match status" value="1"/>
</dbReference>
<keyword evidence="1" id="KW-0732">Signal</keyword>
<organism evidence="2 3">
    <name type="scientific">Hydnomerulius pinastri MD-312</name>
    <dbReference type="NCBI Taxonomy" id="994086"/>
    <lineage>
        <taxon>Eukaryota</taxon>
        <taxon>Fungi</taxon>
        <taxon>Dikarya</taxon>
        <taxon>Basidiomycota</taxon>
        <taxon>Agaricomycotina</taxon>
        <taxon>Agaricomycetes</taxon>
        <taxon>Agaricomycetidae</taxon>
        <taxon>Boletales</taxon>
        <taxon>Boletales incertae sedis</taxon>
        <taxon>Leucogyrophana</taxon>
    </lineage>
</organism>
<reference evidence="2 3" key="1">
    <citation type="submission" date="2014-04" db="EMBL/GenBank/DDBJ databases">
        <title>Evolutionary Origins and Diversification of the Mycorrhizal Mutualists.</title>
        <authorList>
            <consortium name="DOE Joint Genome Institute"/>
            <consortium name="Mycorrhizal Genomics Consortium"/>
            <person name="Kohler A."/>
            <person name="Kuo A."/>
            <person name="Nagy L.G."/>
            <person name="Floudas D."/>
            <person name="Copeland A."/>
            <person name="Barry K.W."/>
            <person name="Cichocki N."/>
            <person name="Veneault-Fourrey C."/>
            <person name="LaButti K."/>
            <person name="Lindquist E.A."/>
            <person name="Lipzen A."/>
            <person name="Lundell T."/>
            <person name="Morin E."/>
            <person name="Murat C."/>
            <person name="Riley R."/>
            <person name="Ohm R."/>
            <person name="Sun H."/>
            <person name="Tunlid A."/>
            <person name="Henrissat B."/>
            <person name="Grigoriev I.V."/>
            <person name="Hibbett D.S."/>
            <person name="Martin F."/>
        </authorList>
    </citation>
    <scope>NUCLEOTIDE SEQUENCE [LARGE SCALE GENOMIC DNA]</scope>
    <source>
        <strain evidence="2 3">MD-312</strain>
    </source>
</reference>
<protein>
    <recommendedName>
        <fullName evidence="4">Glycoside hydrolase family 76 protein</fullName>
    </recommendedName>
</protein>
<dbReference type="PANTHER" id="PTHR47791">
    <property type="entry name" value="MEIOTICALLY UP-REGULATED GENE 191 PROTEIN"/>
    <property type="match status" value="1"/>
</dbReference>
<evidence type="ECO:0000313" key="2">
    <source>
        <dbReference type="EMBL" id="KIJ58516.1"/>
    </source>
</evidence>